<evidence type="ECO:0000313" key="2">
    <source>
        <dbReference type="EMBL" id="RXK86913.1"/>
    </source>
</evidence>
<accession>A0A4Q1DE01</accession>
<protein>
    <submittedName>
        <fullName evidence="2">Uncharacterized protein</fullName>
    </submittedName>
</protein>
<evidence type="ECO:0000313" key="3">
    <source>
        <dbReference type="Proteomes" id="UP000290545"/>
    </source>
</evidence>
<keyword evidence="1" id="KW-1133">Transmembrane helix</keyword>
<dbReference type="AlphaFoldDB" id="A0A4Q1DE01"/>
<feature type="transmembrane region" description="Helical" evidence="1">
    <location>
        <begin position="86"/>
        <end position="105"/>
    </location>
</feature>
<evidence type="ECO:0000256" key="1">
    <source>
        <dbReference type="SAM" id="Phobius"/>
    </source>
</evidence>
<keyword evidence="1" id="KW-0472">Membrane</keyword>
<feature type="transmembrane region" description="Helical" evidence="1">
    <location>
        <begin position="125"/>
        <end position="142"/>
    </location>
</feature>
<dbReference type="RefSeq" id="WP_129002662.1">
    <property type="nucleotide sequence ID" value="NZ_SDHZ01000001.1"/>
</dbReference>
<dbReference type="EMBL" id="SDHZ01000001">
    <property type="protein sequence ID" value="RXK86913.1"/>
    <property type="molecule type" value="Genomic_DNA"/>
</dbReference>
<name>A0A4Q1DE01_9BACT</name>
<organism evidence="2 3">
    <name type="scientific">Filimonas effusa</name>
    <dbReference type="NCBI Taxonomy" id="2508721"/>
    <lineage>
        <taxon>Bacteria</taxon>
        <taxon>Pseudomonadati</taxon>
        <taxon>Bacteroidota</taxon>
        <taxon>Chitinophagia</taxon>
        <taxon>Chitinophagales</taxon>
        <taxon>Chitinophagaceae</taxon>
        <taxon>Filimonas</taxon>
    </lineage>
</organism>
<dbReference type="Proteomes" id="UP000290545">
    <property type="component" value="Unassembled WGS sequence"/>
</dbReference>
<feature type="transmembrane region" description="Helical" evidence="1">
    <location>
        <begin position="6"/>
        <end position="25"/>
    </location>
</feature>
<keyword evidence="1" id="KW-0812">Transmembrane</keyword>
<gene>
    <name evidence="2" type="ORF">ESB13_09025</name>
</gene>
<proteinExistence type="predicted"/>
<comment type="caution">
    <text evidence="2">The sequence shown here is derived from an EMBL/GenBank/DDBJ whole genome shotgun (WGS) entry which is preliminary data.</text>
</comment>
<reference evidence="2 3" key="1">
    <citation type="submission" date="2019-01" db="EMBL/GenBank/DDBJ databases">
        <title>Filimonas sp. strain TTM-71.</title>
        <authorList>
            <person name="Chen W.-M."/>
        </authorList>
    </citation>
    <scope>NUCLEOTIDE SEQUENCE [LARGE SCALE GENOMIC DNA]</scope>
    <source>
        <strain evidence="2 3">TTM-71</strain>
    </source>
</reference>
<keyword evidence="3" id="KW-1185">Reference proteome</keyword>
<dbReference type="OrthoDB" id="677977at2"/>
<sequence>MKLLPSVISGLAGSVALTLLHQCFIKKTKDAPRMDELGMDALSQTIDAWDIPAPEEETLYKTTLAGDIAGNAAYYALAGLQPKHSCLAGSLLGVAAGSSAIMLPGKLGLNPDYSNATPKTKALTLLLYITGGLVAGSVYKLIDRK</sequence>